<dbReference type="Gene3D" id="1.10.150.80">
    <property type="entry name" value="HRDC domain"/>
    <property type="match status" value="1"/>
</dbReference>
<dbReference type="SUPFAM" id="SSF52540">
    <property type="entry name" value="P-loop containing nucleoside triphosphate hydrolases"/>
    <property type="match status" value="1"/>
</dbReference>
<dbReference type="Pfam" id="PF00271">
    <property type="entry name" value="Helicase_C"/>
    <property type="match status" value="1"/>
</dbReference>
<dbReference type="SUPFAM" id="SSF47819">
    <property type="entry name" value="HRDC-like"/>
    <property type="match status" value="1"/>
</dbReference>
<keyword evidence="14" id="KW-0413">Isomerase</keyword>
<evidence type="ECO:0000256" key="12">
    <source>
        <dbReference type="ARBA" id="ARBA00023172"/>
    </source>
</evidence>
<dbReference type="EMBL" id="CP101914">
    <property type="protein sequence ID" value="UUI02687.1"/>
    <property type="molecule type" value="Genomic_DNA"/>
</dbReference>
<dbReference type="InterPro" id="IPR010997">
    <property type="entry name" value="HRDC-like_sf"/>
</dbReference>
<dbReference type="InterPro" id="IPR002121">
    <property type="entry name" value="HRDC_dom"/>
</dbReference>
<dbReference type="Pfam" id="PF16124">
    <property type="entry name" value="RecQ_Zn_bind"/>
    <property type="match status" value="1"/>
</dbReference>
<proteinExistence type="inferred from homology"/>
<dbReference type="PROSITE" id="PS51192">
    <property type="entry name" value="HELICASE_ATP_BIND_1"/>
    <property type="match status" value="1"/>
</dbReference>
<evidence type="ECO:0000256" key="9">
    <source>
        <dbReference type="ARBA" id="ARBA00022833"/>
    </source>
</evidence>
<dbReference type="PANTHER" id="PTHR13710:SF105">
    <property type="entry name" value="ATP-DEPENDENT DNA HELICASE Q1"/>
    <property type="match status" value="1"/>
</dbReference>
<dbReference type="InterPro" id="IPR044876">
    <property type="entry name" value="HRDC_dom_sf"/>
</dbReference>
<keyword evidence="10" id="KW-0067">ATP-binding</keyword>
<dbReference type="Pfam" id="PF00270">
    <property type="entry name" value="DEAD"/>
    <property type="match status" value="1"/>
</dbReference>
<comment type="cofactor">
    <cofactor evidence="2">
        <name>Zn(2+)</name>
        <dbReference type="ChEBI" id="CHEBI:29105"/>
    </cofactor>
</comment>
<keyword evidence="13" id="KW-0234">DNA repair</keyword>
<evidence type="ECO:0000256" key="14">
    <source>
        <dbReference type="ARBA" id="ARBA00023235"/>
    </source>
</evidence>
<dbReference type="SMART" id="SM00490">
    <property type="entry name" value="HELICc"/>
    <property type="match status" value="1"/>
</dbReference>
<dbReference type="InterPro" id="IPR036390">
    <property type="entry name" value="WH_DNA-bd_sf"/>
</dbReference>
<dbReference type="RefSeq" id="WP_256707893.1">
    <property type="nucleotide sequence ID" value="NZ_CP101914.1"/>
</dbReference>
<keyword evidence="11" id="KW-0238">DNA-binding</keyword>
<dbReference type="InterPro" id="IPR004589">
    <property type="entry name" value="DNA_helicase_ATP-dep_RecQ"/>
</dbReference>
<reference evidence="20" key="1">
    <citation type="submission" date="2022-07" db="EMBL/GenBank/DDBJ databases">
        <title>FELIX.</title>
        <authorList>
            <person name="Wan K.H."/>
            <person name="Park S."/>
            <person name="Lawrence Q."/>
            <person name="Eichenberger J.P."/>
            <person name="Booth B.W."/>
            <person name="Piaggio A.J."/>
            <person name="Chandler J.C."/>
            <person name="Franklin A.B."/>
            <person name="Celniker S.E."/>
        </authorList>
    </citation>
    <scope>NUCLEOTIDE SEQUENCE</scope>
    <source>
        <strain evidence="20">QA-1986 374</strain>
    </source>
</reference>
<dbReference type="GO" id="GO:0003678">
    <property type="term" value="F:DNA helicase activity"/>
    <property type="evidence" value="ECO:0007669"/>
    <property type="project" value="UniProtKB-EC"/>
</dbReference>
<comment type="catalytic activity">
    <reaction evidence="15">
        <text>Couples ATP hydrolysis with the unwinding of duplex DNA by translocating in the 3'-5' direction.</text>
        <dbReference type="EC" id="5.6.2.4"/>
    </reaction>
</comment>
<dbReference type="Gene3D" id="3.40.50.300">
    <property type="entry name" value="P-loop containing nucleotide triphosphate hydrolases"/>
    <property type="match status" value="2"/>
</dbReference>
<dbReference type="EC" id="5.6.2.4" evidence="16"/>
<dbReference type="SMART" id="SM00956">
    <property type="entry name" value="RQC"/>
    <property type="match status" value="1"/>
</dbReference>
<dbReference type="Gene3D" id="1.10.10.10">
    <property type="entry name" value="Winged helix-like DNA-binding domain superfamily/Winged helix DNA-binding domain"/>
    <property type="match status" value="1"/>
</dbReference>
<dbReference type="NCBIfam" id="TIGR01389">
    <property type="entry name" value="recQ"/>
    <property type="match status" value="1"/>
</dbReference>
<feature type="domain" description="Helicase C-terminal" evidence="19">
    <location>
        <begin position="215"/>
        <end position="362"/>
    </location>
</feature>
<protein>
    <recommendedName>
        <fullName evidence="16">DNA helicase RecQ</fullName>
        <ecNumber evidence="16">5.6.2.4</ecNumber>
    </recommendedName>
</protein>
<evidence type="ECO:0000256" key="16">
    <source>
        <dbReference type="NCBIfam" id="TIGR01389"/>
    </source>
</evidence>
<dbReference type="Proteomes" id="UP001059773">
    <property type="component" value="Chromosome"/>
</dbReference>
<name>A0ABY5JQT8_9BACI</name>
<organism evidence="20 21">
    <name type="scientific">Oceanobacillus jeddahense</name>
    <dbReference type="NCBI Taxonomy" id="1462527"/>
    <lineage>
        <taxon>Bacteria</taxon>
        <taxon>Bacillati</taxon>
        <taxon>Bacillota</taxon>
        <taxon>Bacilli</taxon>
        <taxon>Bacillales</taxon>
        <taxon>Bacillaceae</taxon>
        <taxon>Oceanobacillus</taxon>
    </lineage>
</organism>
<keyword evidence="4" id="KW-0479">Metal-binding</keyword>
<dbReference type="SMART" id="SM00341">
    <property type="entry name" value="HRDC"/>
    <property type="match status" value="1"/>
</dbReference>
<dbReference type="PROSITE" id="PS51194">
    <property type="entry name" value="HELICASE_CTER"/>
    <property type="match status" value="1"/>
</dbReference>
<dbReference type="InterPro" id="IPR011545">
    <property type="entry name" value="DEAD/DEAH_box_helicase_dom"/>
</dbReference>
<dbReference type="NCBIfam" id="TIGR00614">
    <property type="entry name" value="recQ_fam"/>
    <property type="match status" value="1"/>
</dbReference>
<feature type="domain" description="HRDC" evidence="17">
    <location>
        <begin position="517"/>
        <end position="597"/>
    </location>
</feature>
<dbReference type="Pfam" id="PF09382">
    <property type="entry name" value="RQC"/>
    <property type="match status" value="1"/>
</dbReference>
<gene>
    <name evidence="20" type="primary">recQ</name>
    <name evidence="20" type="ORF">NP439_22055</name>
</gene>
<dbReference type="SUPFAM" id="SSF46785">
    <property type="entry name" value="Winged helix' DNA-binding domain"/>
    <property type="match status" value="1"/>
</dbReference>
<evidence type="ECO:0000313" key="20">
    <source>
        <dbReference type="EMBL" id="UUI02687.1"/>
    </source>
</evidence>
<keyword evidence="21" id="KW-1185">Reference proteome</keyword>
<evidence type="ECO:0000256" key="5">
    <source>
        <dbReference type="ARBA" id="ARBA00022741"/>
    </source>
</evidence>
<keyword evidence="12" id="KW-0233">DNA recombination</keyword>
<dbReference type="GO" id="GO:0016787">
    <property type="term" value="F:hydrolase activity"/>
    <property type="evidence" value="ECO:0007669"/>
    <property type="project" value="UniProtKB-KW"/>
</dbReference>
<evidence type="ECO:0000256" key="6">
    <source>
        <dbReference type="ARBA" id="ARBA00022763"/>
    </source>
</evidence>
<evidence type="ECO:0000256" key="4">
    <source>
        <dbReference type="ARBA" id="ARBA00022723"/>
    </source>
</evidence>
<keyword evidence="5" id="KW-0547">Nucleotide-binding</keyword>
<keyword evidence="6" id="KW-0227">DNA damage</keyword>
<evidence type="ECO:0000256" key="11">
    <source>
        <dbReference type="ARBA" id="ARBA00023125"/>
    </source>
</evidence>
<dbReference type="SMART" id="SM00487">
    <property type="entry name" value="DEXDc"/>
    <property type="match status" value="1"/>
</dbReference>
<comment type="cofactor">
    <cofactor evidence="1">
        <name>Mg(2+)</name>
        <dbReference type="ChEBI" id="CHEBI:18420"/>
    </cofactor>
</comment>
<dbReference type="CDD" id="cd17920">
    <property type="entry name" value="DEXHc_RecQ"/>
    <property type="match status" value="1"/>
</dbReference>
<keyword evidence="8 20" id="KW-0347">Helicase</keyword>
<dbReference type="InterPro" id="IPR032284">
    <property type="entry name" value="RecQ_Zn-bd"/>
</dbReference>
<dbReference type="InterPro" id="IPR027417">
    <property type="entry name" value="P-loop_NTPase"/>
</dbReference>
<dbReference type="Pfam" id="PF14493">
    <property type="entry name" value="HTH_40"/>
    <property type="match status" value="1"/>
</dbReference>
<evidence type="ECO:0000256" key="15">
    <source>
        <dbReference type="ARBA" id="ARBA00034617"/>
    </source>
</evidence>
<evidence type="ECO:0000256" key="2">
    <source>
        <dbReference type="ARBA" id="ARBA00001947"/>
    </source>
</evidence>
<keyword evidence="9" id="KW-0862">Zinc</keyword>
<dbReference type="InterPro" id="IPR029491">
    <property type="entry name" value="Helicase_HTH"/>
</dbReference>
<dbReference type="InterPro" id="IPR001650">
    <property type="entry name" value="Helicase_C-like"/>
</dbReference>
<dbReference type="PANTHER" id="PTHR13710">
    <property type="entry name" value="DNA HELICASE RECQ FAMILY MEMBER"/>
    <property type="match status" value="1"/>
</dbReference>
<evidence type="ECO:0000256" key="10">
    <source>
        <dbReference type="ARBA" id="ARBA00022840"/>
    </source>
</evidence>
<dbReference type="InterPro" id="IPR014001">
    <property type="entry name" value="Helicase_ATP-bd"/>
</dbReference>
<evidence type="ECO:0000256" key="1">
    <source>
        <dbReference type="ARBA" id="ARBA00001946"/>
    </source>
</evidence>
<dbReference type="InterPro" id="IPR036388">
    <property type="entry name" value="WH-like_DNA-bd_sf"/>
</dbReference>
<dbReference type="PROSITE" id="PS50967">
    <property type="entry name" value="HRDC"/>
    <property type="match status" value="1"/>
</dbReference>
<dbReference type="InterPro" id="IPR018982">
    <property type="entry name" value="RQC_domain"/>
</dbReference>
<evidence type="ECO:0000256" key="13">
    <source>
        <dbReference type="ARBA" id="ARBA00023204"/>
    </source>
</evidence>
<dbReference type="Pfam" id="PF00570">
    <property type="entry name" value="HRDC"/>
    <property type="match status" value="1"/>
</dbReference>
<evidence type="ECO:0000259" key="18">
    <source>
        <dbReference type="PROSITE" id="PS51192"/>
    </source>
</evidence>
<evidence type="ECO:0000256" key="8">
    <source>
        <dbReference type="ARBA" id="ARBA00022806"/>
    </source>
</evidence>
<evidence type="ECO:0000313" key="21">
    <source>
        <dbReference type="Proteomes" id="UP001059773"/>
    </source>
</evidence>
<sequence length="722" mass="82112">MEKHLNILQNYFGYSSFRPGQAEVIDTIDQGNNVLAVMPTGGGKSLCYQVPGLAMNGTAIIISPLISLMKDQVDGLHALGAAATYINSSISAGEQHQRLMAMQQNRYQFVYVAPERFESGSFIHALQNTNISLIAFDEAHCISQWGHDFRPSYRSIVPILQEIGGNPIIMGLTATATPEVIEDIQTLLHIAPENTVHTGFERKNLSFFIEKGVNKIDYIFSYLKKHQGEVGIIYAATRKQVEHVYDVLKEKGYAVSKYHGGLSEQERQTAQTAFIFDQTELMVATTAFGMGIDKSNVRFIIHYAIPMNMESYYQEAGRAGRDGEPSNCVLLFSPQDVHTQKFLIEKSDLDEEGMQREYQKLNKMVNYCRTQNCLNSYILNYFQMGSVSASVSCGRCSNCLKQGELEDITEEAQMILSCVKRMRERFGTSMTAKVLKGSKDKKLIQFGLSKLSTYGILSKYTEKEITERIHFLLAEECLSAEEGQFPTLKLNRKSMDILTGKENVTMFIQDVPRVEETDYSTDLFETLRQLRRTMSQELDLPPYVLFSDMTLKEMARYLPEDKDEFLRLKGIGQKKYDLYGEAFLEAIANWKAENPDYKAPTAIHYQKSAKGKDADDRPSYQISYDLLQKGKTIREIASIRDLKEQTIESHIFQAFQKGYTLNWNLFFNTEEEGEILSKHEEIDPTGLRELKEALPEDYTYRKIKAVLVKNEKFAVKEGSSAY</sequence>
<evidence type="ECO:0000259" key="19">
    <source>
        <dbReference type="PROSITE" id="PS51194"/>
    </source>
</evidence>
<accession>A0ABY5JQT8</accession>
<keyword evidence="7 20" id="KW-0378">Hydrolase</keyword>
<evidence type="ECO:0000256" key="3">
    <source>
        <dbReference type="ARBA" id="ARBA00005446"/>
    </source>
</evidence>
<comment type="similarity">
    <text evidence="3">Belongs to the helicase family. RecQ subfamily.</text>
</comment>
<dbReference type="InterPro" id="IPR006293">
    <property type="entry name" value="DNA_helicase_ATP-dep_RecQ_bac"/>
</dbReference>
<feature type="domain" description="Helicase ATP-binding" evidence="18">
    <location>
        <begin position="25"/>
        <end position="194"/>
    </location>
</feature>
<evidence type="ECO:0000256" key="7">
    <source>
        <dbReference type="ARBA" id="ARBA00022801"/>
    </source>
</evidence>
<evidence type="ECO:0000259" key="17">
    <source>
        <dbReference type="PROSITE" id="PS50967"/>
    </source>
</evidence>